<organism evidence="1 2">
    <name type="scientific">Cotesia glomerata</name>
    <name type="common">Lepidopteran parasitic wasp</name>
    <name type="synonym">Apanteles glomeratus</name>
    <dbReference type="NCBI Taxonomy" id="32391"/>
    <lineage>
        <taxon>Eukaryota</taxon>
        <taxon>Metazoa</taxon>
        <taxon>Ecdysozoa</taxon>
        <taxon>Arthropoda</taxon>
        <taxon>Hexapoda</taxon>
        <taxon>Insecta</taxon>
        <taxon>Pterygota</taxon>
        <taxon>Neoptera</taxon>
        <taxon>Endopterygota</taxon>
        <taxon>Hymenoptera</taxon>
        <taxon>Apocrita</taxon>
        <taxon>Ichneumonoidea</taxon>
        <taxon>Braconidae</taxon>
        <taxon>Microgastrinae</taxon>
        <taxon>Cotesia</taxon>
    </lineage>
</organism>
<comment type="caution">
    <text evidence="1">The sequence shown here is derived from an EMBL/GenBank/DDBJ whole genome shotgun (WGS) entry which is preliminary data.</text>
</comment>
<dbReference type="AlphaFoldDB" id="A0AAV7I271"/>
<name>A0AAV7I271_COTGL</name>
<evidence type="ECO:0000313" key="1">
    <source>
        <dbReference type="EMBL" id="KAH0539754.1"/>
    </source>
</evidence>
<dbReference type="EMBL" id="JAHXZJ010002609">
    <property type="protein sequence ID" value="KAH0539754.1"/>
    <property type="molecule type" value="Genomic_DNA"/>
</dbReference>
<keyword evidence="2" id="KW-1185">Reference proteome</keyword>
<accession>A0AAV7I271</accession>
<gene>
    <name evidence="1" type="ORF">KQX54_007856</name>
</gene>
<reference evidence="1 2" key="1">
    <citation type="journal article" date="2021" name="J. Hered.">
        <title>A chromosome-level genome assembly of the parasitoid wasp, Cotesia glomerata (Hymenoptera: Braconidae).</title>
        <authorList>
            <person name="Pinto B.J."/>
            <person name="Weis J.J."/>
            <person name="Gamble T."/>
            <person name="Ode P.J."/>
            <person name="Paul R."/>
            <person name="Zaspel J.M."/>
        </authorList>
    </citation>
    <scope>NUCLEOTIDE SEQUENCE [LARGE SCALE GENOMIC DNA]</scope>
    <source>
        <strain evidence="1">CgM1</strain>
    </source>
</reference>
<sequence>MYIVRRVNTDGIVHRIEIDSESGSAEGVNPPLQPGRDDTRVVAGDFAGNLKHQLPDAVQVPNYLHLHLHLTADADYIALVIFPEPVDTGARASSSTESVTLPTVVGSPIQYTDIFSLDVSLLRSLGCPKSSGLSR</sequence>
<proteinExistence type="predicted"/>
<dbReference type="Proteomes" id="UP000826195">
    <property type="component" value="Unassembled WGS sequence"/>
</dbReference>
<protein>
    <submittedName>
        <fullName evidence="1">Uncharacterized protein</fullName>
    </submittedName>
</protein>
<evidence type="ECO:0000313" key="2">
    <source>
        <dbReference type="Proteomes" id="UP000826195"/>
    </source>
</evidence>